<dbReference type="STRING" id="1073325.SAMN05444483_101710"/>
<proteinExistence type="predicted"/>
<keyword evidence="4" id="KW-1185">Reference proteome</keyword>
<protein>
    <submittedName>
        <fullName evidence="3">Putative MetA-pathway of phenol degradation</fullName>
    </submittedName>
</protein>
<accession>A0A1M5CX16</accession>
<dbReference type="Proteomes" id="UP000183945">
    <property type="component" value="Unassembled WGS sequence"/>
</dbReference>
<dbReference type="OrthoDB" id="1421312at2"/>
<dbReference type="InterPro" id="IPR025737">
    <property type="entry name" value="FApF"/>
</dbReference>
<evidence type="ECO:0000256" key="1">
    <source>
        <dbReference type="SAM" id="MobiDB-lite"/>
    </source>
</evidence>
<organism evidence="3 4">
    <name type="scientific">Salegentibacter echinorum</name>
    <dbReference type="NCBI Taxonomy" id="1073325"/>
    <lineage>
        <taxon>Bacteria</taxon>
        <taxon>Pseudomonadati</taxon>
        <taxon>Bacteroidota</taxon>
        <taxon>Flavobacteriia</taxon>
        <taxon>Flavobacteriales</taxon>
        <taxon>Flavobacteriaceae</taxon>
        <taxon>Salegentibacter</taxon>
    </lineage>
</organism>
<dbReference type="AlphaFoldDB" id="A0A1M5CX16"/>
<evidence type="ECO:0000313" key="4">
    <source>
        <dbReference type="Proteomes" id="UP000183945"/>
    </source>
</evidence>
<reference evidence="4" key="1">
    <citation type="submission" date="2016-11" db="EMBL/GenBank/DDBJ databases">
        <authorList>
            <person name="Varghese N."/>
            <person name="Submissions S."/>
        </authorList>
    </citation>
    <scope>NUCLEOTIDE SEQUENCE [LARGE SCALE GENOMIC DNA]</scope>
    <source>
        <strain evidence="4">DSM 24579</strain>
    </source>
</reference>
<dbReference type="RefSeq" id="WP_072876688.1">
    <property type="nucleotide sequence ID" value="NZ_FQVT01000001.1"/>
</dbReference>
<evidence type="ECO:0000313" key="3">
    <source>
        <dbReference type="EMBL" id="SHF59310.1"/>
    </source>
</evidence>
<feature type="signal peptide" evidence="2">
    <location>
        <begin position="1"/>
        <end position="20"/>
    </location>
</feature>
<evidence type="ECO:0000256" key="2">
    <source>
        <dbReference type="SAM" id="SignalP"/>
    </source>
</evidence>
<feature type="region of interest" description="Disordered" evidence="1">
    <location>
        <begin position="295"/>
        <end position="323"/>
    </location>
</feature>
<name>A0A1M5CX16_SALEC</name>
<keyword evidence="2" id="KW-0732">Signal</keyword>
<feature type="chain" id="PRO_5012974139" evidence="2">
    <location>
        <begin position="21"/>
        <end position="323"/>
    </location>
</feature>
<sequence length="323" mass="36974">MHYLKASLAFIFFGIFSANAQYTETINSNRPGESQGAYAVGKNVLQLEAGGYYDSQNHDLLRSDTDIFGARYEVRYGLLTEILELHFSGSFQNQLTNQPVAGIMKETDITNFRSNILGAKFLLFDPEIHVPERKVNLYSWKANQRFNWRTLIPAVAVYGGANLLWWDNPYKFQGESVISPKAALITQHNWGNSVLVMNFIADKFTEEYPSYGGIFTLTHAITPEFAIFGEFQTYISDLYADDIVRGGAAYLFSKDFQVDVSGLVNFKDTPSRWQVAAGVSYRFDFHDDNEYIEDTYEGNRDQRGQELEEKGYYKQNERNKNEN</sequence>
<feature type="compositionally biased region" description="Basic and acidic residues" evidence="1">
    <location>
        <begin position="297"/>
        <end position="323"/>
    </location>
</feature>
<gene>
    <name evidence="3" type="ORF">SAMN05444483_101710</name>
</gene>
<dbReference type="Pfam" id="PF13557">
    <property type="entry name" value="Phenol_MetA_deg"/>
    <property type="match status" value="1"/>
</dbReference>
<dbReference type="EMBL" id="FQVT01000001">
    <property type="protein sequence ID" value="SHF59310.1"/>
    <property type="molecule type" value="Genomic_DNA"/>
</dbReference>